<dbReference type="InterPro" id="IPR059000">
    <property type="entry name" value="ATPase_P-type_domA"/>
</dbReference>
<dbReference type="CDD" id="cd00371">
    <property type="entry name" value="HMA"/>
    <property type="match status" value="1"/>
</dbReference>
<dbReference type="InterPro" id="IPR008250">
    <property type="entry name" value="ATPase_P-typ_transduc_dom_A_sf"/>
</dbReference>
<evidence type="ECO:0000256" key="8">
    <source>
        <dbReference type="ARBA" id="ARBA00022741"/>
    </source>
</evidence>
<dbReference type="PROSITE" id="PS00154">
    <property type="entry name" value="ATPASE_E1_E2"/>
    <property type="match status" value="1"/>
</dbReference>
<keyword evidence="9" id="KW-0067">ATP-binding</keyword>
<dbReference type="Pfam" id="PF00122">
    <property type="entry name" value="E1-E2_ATPase"/>
    <property type="match status" value="1"/>
</dbReference>
<keyword evidence="7" id="KW-0479">Metal-binding</keyword>
<evidence type="ECO:0000313" key="17">
    <source>
        <dbReference type="EMBL" id="VAW03608.1"/>
    </source>
</evidence>
<dbReference type="NCBIfam" id="TIGR01512">
    <property type="entry name" value="ATPase-IB2_Cd"/>
    <property type="match status" value="1"/>
</dbReference>
<dbReference type="GO" id="GO:0005507">
    <property type="term" value="F:copper ion binding"/>
    <property type="evidence" value="ECO:0007669"/>
    <property type="project" value="TreeGrafter"/>
</dbReference>
<evidence type="ECO:0000256" key="5">
    <source>
        <dbReference type="ARBA" id="ARBA00022553"/>
    </source>
</evidence>
<dbReference type="SUPFAM" id="SSF81665">
    <property type="entry name" value="Calcium ATPase, transmembrane domain M"/>
    <property type="match status" value="1"/>
</dbReference>
<dbReference type="GO" id="GO:0055070">
    <property type="term" value="P:copper ion homeostasis"/>
    <property type="evidence" value="ECO:0007669"/>
    <property type="project" value="TreeGrafter"/>
</dbReference>
<protein>
    <submittedName>
        <fullName evidence="17">Type cbb3 cytochrome oxidase biogenesis protein CcoI Copper-translocating P-type ATPase</fullName>
        <ecNumber evidence="17">3.6.3.4</ecNumber>
    </submittedName>
</protein>
<keyword evidence="17" id="KW-0378">Hydrolase</keyword>
<dbReference type="PANTHER" id="PTHR43520:SF5">
    <property type="entry name" value="CATION-TRANSPORTING P-TYPE ATPASE-RELATED"/>
    <property type="match status" value="1"/>
</dbReference>
<accession>A0A3B0SED5</accession>
<evidence type="ECO:0000256" key="4">
    <source>
        <dbReference type="ARBA" id="ARBA00022475"/>
    </source>
</evidence>
<dbReference type="Gene3D" id="2.70.150.10">
    <property type="entry name" value="Calcium-transporting ATPase, cytoplasmic transduction domain A"/>
    <property type="match status" value="1"/>
</dbReference>
<dbReference type="Gene3D" id="3.30.70.100">
    <property type="match status" value="1"/>
</dbReference>
<dbReference type="EMBL" id="UOEH01000402">
    <property type="protein sequence ID" value="VAW03608.1"/>
    <property type="molecule type" value="Genomic_DNA"/>
</dbReference>
<evidence type="ECO:0000256" key="10">
    <source>
        <dbReference type="ARBA" id="ARBA00022842"/>
    </source>
</evidence>
<dbReference type="Pfam" id="PF00702">
    <property type="entry name" value="Hydrolase"/>
    <property type="match status" value="1"/>
</dbReference>
<organism evidence="17">
    <name type="scientific">hydrothermal vent metagenome</name>
    <dbReference type="NCBI Taxonomy" id="652676"/>
    <lineage>
        <taxon>unclassified sequences</taxon>
        <taxon>metagenomes</taxon>
        <taxon>ecological metagenomes</taxon>
    </lineage>
</organism>
<dbReference type="Pfam" id="PF00403">
    <property type="entry name" value="HMA"/>
    <property type="match status" value="1"/>
</dbReference>
<evidence type="ECO:0000256" key="7">
    <source>
        <dbReference type="ARBA" id="ARBA00022723"/>
    </source>
</evidence>
<keyword evidence="10" id="KW-0460">Magnesium</keyword>
<feature type="transmembrane region" description="Helical" evidence="15">
    <location>
        <begin position="200"/>
        <end position="218"/>
    </location>
</feature>
<keyword evidence="6 15" id="KW-0812">Transmembrane</keyword>
<keyword evidence="5" id="KW-0597">Phosphoprotein</keyword>
<sequence>MTLATADVGVVEEERGCPSGLEPPADGARIDPAPFVRRINGIARLDLAVFGAKCAGCIRKIEGAMNALPAMQSARLNLSTGKLSLTWRDGGFAPREIVERLDALGYRAAPFDPEKVEQENDADGRRLLRALAVAGFATANVMLLSIAVWAGSDGEMGPGARGLMHWVSGLIAIPAALYAGRPFFSSAIRAVKGGHANMDVPISLAVILALTISLLEAIQGGEHAYFDAAVMLLFFLLIGRYLDHRLRLRARTAARDLLALQAATASRLNADGTLTAVAAREIAPGDLLVLAPGDRAPVDGVVEDGASDVDLSLVTGESAPAQLAEGGALHSGVLNISSRLVMRATKTTDDSLISDLTRLIEAGEQSKSKYIRLADKAASLYVPIVHTLALTTFLGWFFLMDAGLRISMLNAVAVLIITCPCALGLAAPAVQVVATGRLFKSGVLVKSGDALERLAEVDAFVFDKTGTLTFGKLRVANAGEISKDALTGAAALARISRHPLSRAIVAEAGPGRAAPDAEEHPGFGIEGTVDGARARFGRGDWVGVKSAGGGATEGWFKRGDDAPVRFVFEDRLRDDAARTIRMLRDRGFEVEMLSGDRQTPANAVAETLGVSSWRAELTPQDKIDRLESLKASGIKVAMVGDGLNDAPSLASAHASLSPGTAADASQAAADFVYQGEGISPIIEAVDISRKARRRMLENFAFAAVYNLCAIPLAVFGFVTPLIAAAAMS</sequence>
<evidence type="ECO:0000256" key="12">
    <source>
        <dbReference type="ARBA" id="ARBA00022989"/>
    </source>
</evidence>
<evidence type="ECO:0000256" key="6">
    <source>
        <dbReference type="ARBA" id="ARBA00022692"/>
    </source>
</evidence>
<dbReference type="GO" id="GO:0016887">
    <property type="term" value="F:ATP hydrolysis activity"/>
    <property type="evidence" value="ECO:0007669"/>
    <property type="project" value="InterPro"/>
</dbReference>
<keyword evidence="3" id="KW-0813">Transport</keyword>
<feature type="transmembrane region" description="Helical" evidence="15">
    <location>
        <begin position="378"/>
        <end position="399"/>
    </location>
</feature>
<dbReference type="InterPro" id="IPR023298">
    <property type="entry name" value="ATPase_P-typ_TM_dom_sf"/>
</dbReference>
<dbReference type="NCBIfam" id="TIGR01494">
    <property type="entry name" value="ATPase_P-type"/>
    <property type="match status" value="2"/>
</dbReference>
<evidence type="ECO:0000256" key="9">
    <source>
        <dbReference type="ARBA" id="ARBA00022840"/>
    </source>
</evidence>
<dbReference type="PROSITE" id="PS50846">
    <property type="entry name" value="HMA_2"/>
    <property type="match status" value="1"/>
</dbReference>
<dbReference type="InterPro" id="IPR018303">
    <property type="entry name" value="ATPase_P-typ_P_site"/>
</dbReference>
<keyword evidence="13" id="KW-0406">Ion transport</keyword>
<dbReference type="PANTHER" id="PTHR43520">
    <property type="entry name" value="ATP7, ISOFORM B"/>
    <property type="match status" value="1"/>
</dbReference>
<comment type="subcellular location">
    <subcellularLocation>
        <location evidence="1">Cell membrane</location>
        <topology evidence="1">Multi-pass membrane protein</topology>
    </subcellularLocation>
</comment>
<evidence type="ECO:0000256" key="13">
    <source>
        <dbReference type="ARBA" id="ARBA00023065"/>
    </source>
</evidence>
<dbReference type="InterPro" id="IPR006121">
    <property type="entry name" value="HMA_dom"/>
</dbReference>
<proteinExistence type="inferred from homology"/>
<dbReference type="GO" id="GO:0005524">
    <property type="term" value="F:ATP binding"/>
    <property type="evidence" value="ECO:0007669"/>
    <property type="project" value="UniProtKB-KW"/>
</dbReference>
<dbReference type="InterPro" id="IPR023214">
    <property type="entry name" value="HAD_sf"/>
</dbReference>
<feature type="non-terminal residue" evidence="17">
    <location>
        <position position="728"/>
    </location>
</feature>
<keyword evidence="8" id="KW-0547">Nucleotide-binding</keyword>
<evidence type="ECO:0000259" key="16">
    <source>
        <dbReference type="PROSITE" id="PS50846"/>
    </source>
</evidence>
<feature type="transmembrane region" description="Helical" evidence="15">
    <location>
        <begin position="224"/>
        <end position="242"/>
    </location>
</feature>
<reference evidence="17" key="1">
    <citation type="submission" date="2018-06" db="EMBL/GenBank/DDBJ databases">
        <authorList>
            <person name="Zhirakovskaya E."/>
        </authorList>
    </citation>
    <scope>NUCLEOTIDE SEQUENCE</scope>
</reference>
<keyword evidence="14 15" id="KW-0472">Membrane</keyword>
<dbReference type="GO" id="GO:0005886">
    <property type="term" value="C:plasma membrane"/>
    <property type="evidence" value="ECO:0007669"/>
    <property type="project" value="UniProtKB-SubCell"/>
</dbReference>
<dbReference type="SUPFAM" id="SSF55008">
    <property type="entry name" value="HMA, heavy metal-associated domain"/>
    <property type="match status" value="1"/>
</dbReference>
<dbReference type="Gene3D" id="3.40.1110.10">
    <property type="entry name" value="Calcium-transporting ATPase, cytoplasmic domain N"/>
    <property type="match status" value="1"/>
</dbReference>
<evidence type="ECO:0000256" key="2">
    <source>
        <dbReference type="ARBA" id="ARBA00006024"/>
    </source>
</evidence>
<dbReference type="InterPro" id="IPR001757">
    <property type="entry name" value="P_typ_ATPase"/>
</dbReference>
<dbReference type="SUPFAM" id="SSF56784">
    <property type="entry name" value="HAD-like"/>
    <property type="match status" value="1"/>
</dbReference>
<comment type="similarity">
    <text evidence="2">Belongs to the cation transport ATPase (P-type) (TC 3.A.3) family. Type IB subfamily.</text>
</comment>
<dbReference type="InterPro" id="IPR036163">
    <property type="entry name" value="HMA_dom_sf"/>
</dbReference>
<feature type="transmembrane region" description="Helical" evidence="15">
    <location>
        <begin position="699"/>
        <end position="727"/>
    </location>
</feature>
<evidence type="ECO:0000256" key="15">
    <source>
        <dbReference type="SAM" id="Phobius"/>
    </source>
</evidence>
<feature type="transmembrane region" description="Helical" evidence="15">
    <location>
        <begin position="163"/>
        <end position="180"/>
    </location>
</feature>
<evidence type="ECO:0000256" key="3">
    <source>
        <dbReference type="ARBA" id="ARBA00022448"/>
    </source>
</evidence>
<evidence type="ECO:0000256" key="14">
    <source>
        <dbReference type="ARBA" id="ARBA00023136"/>
    </source>
</evidence>
<dbReference type="SUPFAM" id="SSF81653">
    <property type="entry name" value="Calcium ATPase, transduction domain A"/>
    <property type="match status" value="1"/>
</dbReference>
<evidence type="ECO:0000256" key="11">
    <source>
        <dbReference type="ARBA" id="ARBA00022967"/>
    </source>
</evidence>
<dbReference type="SUPFAM" id="SSF81660">
    <property type="entry name" value="Metal cation-transporting ATPase, ATP-binding domain N"/>
    <property type="match status" value="1"/>
</dbReference>
<keyword evidence="11" id="KW-1278">Translocase</keyword>
<keyword evidence="4" id="KW-1003">Cell membrane</keyword>
<keyword evidence="12 15" id="KW-1133">Transmembrane helix</keyword>
<feature type="domain" description="HMA" evidence="16">
    <location>
        <begin position="43"/>
        <end position="109"/>
    </location>
</feature>
<gene>
    <name evidence="17" type="ORF">MNBD_ALPHA05-1594</name>
</gene>
<dbReference type="GO" id="GO:0043682">
    <property type="term" value="F:P-type divalent copper transporter activity"/>
    <property type="evidence" value="ECO:0007669"/>
    <property type="project" value="TreeGrafter"/>
</dbReference>
<dbReference type="Gene3D" id="3.40.50.1000">
    <property type="entry name" value="HAD superfamily/HAD-like"/>
    <property type="match status" value="1"/>
</dbReference>
<dbReference type="InterPro" id="IPR036412">
    <property type="entry name" value="HAD-like_sf"/>
</dbReference>
<dbReference type="NCBIfam" id="TIGR01525">
    <property type="entry name" value="ATPase-IB_hvy"/>
    <property type="match status" value="1"/>
</dbReference>
<dbReference type="InterPro" id="IPR023299">
    <property type="entry name" value="ATPase_P-typ_cyto_dom_N"/>
</dbReference>
<name>A0A3B0SED5_9ZZZZ</name>
<feature type="transmembrane region" description="Helical" evidence="15">
    <location>
        <begin position="411"/>
        <end position="434"/>
    </location>
</feature>
<dbReference type="AlphaFoldDB" id="A0A3B0SED5"/>
<feature type="transmembrane region" description="Helical" evidence="15">
    <location>
        <begin position="130"/>
        <end position="151"/>
    </location>
</feature>
<evidence type="ECO:0000256" key="1">
    <source>
        <dbReference type="ARBA" id="ARBA00004651"/>
    </source>
</evidence>
<dbReference type="NCBIfam" id="TIGR01511">
    <property type="entry name" value="ATPase-IB1_Cu"/>
    <property type="match status" value="1"/>
</dbReference>
<dbReference type="EC" id="3.6.3.4" evidence="17"/>
<dbReference type="InterPro" id="IPR027256">
    <property type="entry name" value="P-typ_ATPase_IB"/>
</dbReference>
<dbReference type="PRINTS" id="PR00119">
    <property type="entry name" value="CATATPASE"/>
</dbReference>